<name>A0A3P7IJG8_STRVU</name>
<sequence>MARTKSKASAERHTKRTLERMQMARCLMACLQIIELPSNQCGFVKGTGTIDAIRTVRIVMEKHREKRRELHAAFLDIRKLSTRAPNVRWVLRKHMVPEVYIQWIKVIYHGARSHVHGQSKPFRIKTGVHQECSFLYSSSQ</sequence>
<proteinExistence type="predicted"/>
<accession>A0A3P7IJG8</accession>
<dbReference type="EMBL" id="UYYB01013574">
    <property type="protein sequence ID" value="VDM69796.1"/>
    <property type="molecule type" value="Genomic_DNA"/>
</dbReference>
<dbReference type="Proteomes" id="UP000270094">
    <property type="component" value="Unassembled WGS sequence"/>
</dbReference>
<evidence type="ECO:0000313" key="1">
    <source>
        <dbReference type="EMBL" id="VDM69796.1"/>
    </source>
</evidence>
<dbReference type="AlphaFoldDB" id="A0A3P7IJG8"/>
<organism evidence="1 2">
    <name type="scientific">Strongylus vulgaris</name>
    <name type="common">Blood worm</name>
    <dbReference type="NCBI Taxonomy" id="40348"/>
    <lineage>
        <taxon>Eukaryota</taxon>
        <taxon>Metazoa</taxon>
        <taxon>Ecdysozoa</taxon>
        <taxon>Nematoda</taxon>
        <taxon>Chromadorea</taxon>
        <taxon>Rhabditida</taxon>
        <taxon>Rhabditina</taxon>
        <taxon>Rhabditomorpha</taxon>
        <taxon>Strongyloidea</taxon>
        <taxon>Strongylidae</taxon>
        <taxon>Strongylus</taxon>
    </lineage>
</organism>
<evidence type="ECO:0000313" key="2">
    <source>
        <dbReference type="Proteomes" id="UP000270094"/>
    </source>
</evidence>
<reference evidence="1 2" key="1">
    <citation type="submission" date="2018-11" db="EMBL/GenBank/DDBJ databases">
        <authorList>
            <consortium name="Pathogen Informatics"/>
        </authorList>
    </citation>
    <scope>NUCLEOTIDE SEQUENCE [LARGE SCALE GENOMIC DNA]</scope>
</reference>
<dbReference type="OrthoDB" id="6771923at2759"/>
<keyword evidence="2" id="KW-1185">Reference proteome</keyword>
<dbReference type="PANTHER" id="PTHR19446">
    <property type="entry name" value="REVERSE TRANSCRIPTASES"/>
    <property type="match status" value="1"/>
</dbReference>
<evidence type="ECO:0008006" key="3">
    <source>
        <dbReference type="Google" id="ProtNLM"/>
    </source>
</evidence>
<gene>
    <name evidence="1" type="ORF">SVUK_LOCUS4794</name>
</gene>
<protein>
    <recommendedName>
        <fullName evidence="3">Reverse transcriptase domain-containing protein</fullName>
    </recommendedName>
</protein>